<sequence length="133" mass="15968">MKFTWKFSDQFAKEFTSFPDDYRNSVVDFITTYQDYGLSDFSKYEGKIAPSWSGNGSEEDKKYAKENHLWHYHVGLPEYEQLHDSYKTSDYLLHFQWKFKGNDISIVDMYRHYKIDGSFYLPSEKYLDTEPSE</sequence>
<dbReference type="RefSeq" id="WP_108601233.1">
    <property type="nucleotide sequence ID" value="NZ_CP026604.1"/>
</dbReference>
<protein>
    <submittedName>
        <fullName evidence="1">Uncharacterized protein</fullName>
    </submittedName>
</protein>
<dbReference type="KEGG" id="cate:C2869_01270"/>
<dbReference type="AlphaFoldDB" id="A0A2S0VLS2"/>
<name>A0A2S0VLS2_9ALTE</name>
<organism evidence="1 2">
    <name type="scientific">Saccharobesus litoralis</name>
    <dbReference type="NCBI Taxonomy" id="2172099"/>
    <lineage>
        <taxon>Bacteria</taxon>
        <taxon>Pseudomonadati</taxon>
        <taxon>Pseudomonadota</taxon>
        <taxon>Gammaproteobacteria</taxon>
        <taxon>Alteromonadales</taxon>
        <taxon>Alteromonadaceae</taxon>
        <taxon>Saccharobesus</taxon>
    </lineage>
</organism>
<dbReference type="OrthoDB" id="8689178at2"/>
<dbReference type="Proteomes" id="UP000244441">
    <property type="component" value="Chromosome"/>
</dbReference>
<evidence type="ECO:0000313" key="1">
    <source>
        <dbReference type="EMBL" id="AWB65156.1"/>
    </source>
</evidence>
<gene>
    <name evidence="1" type="ORF">C2869_01270</name>
</gene>
<accession>A0A2S0VLS2</accession>
<keyword evidence="2" id="KW-1185">Reference proteome</keyword>
<dbReference type="EMBL" id="CP026604">
    <property type="protein sequence ID" value="AWB65156.1"/>
    <property type="molecule type" value="Genomic_DNA"/>
</dbReference>
<evidence type="ECO:0000313" key="2">
    <source>
        <dbReference type="Proteomes" id="UP000244441"/>
    </source>
</evidence>
<reference evidence="1 2" key="1">
    <citation type="submission" date="2018-01" db="EMBL/GenBank/DDBJ databases">
        <title>Genome sequence of a Cantenovulum-like bacteria.</title>
        <authorList>
            <person name="Tan W.R."/>
            <person name="Lau N.-S."/>
            <person name="Go F."/>
            <person name="Amirul A.-A.A."/>
        </authorList>
    </citation>
    <scope>NUCLEOTIDE SEQUENCE [LARGE SCALE GENOMIC DNA]</scope>
    <source>
        <strain evidence="1 2">CCB-QB4</strain>
    </source>
</reference>
<proteinExistence type="predicted"/>